<evidence type="ECO:0000313" key="1">
    <source>
        <dbReference type="EMBL" id="KAK3314338.1"/>
    </source>
</evidence>
<gene>
    <name evidence="1" type="ORF">B0H66DRAFT_595073</name>
</gene>
<proteinExistence type="predicted"/>
<reference evidence="1" key="1">
    <citation type="journal article" date="2023" name="Mol. Phylogenet. Evol.">
        <title>Genome-scale phylogeny and comparative genomics of the fungal order Sordariales.</title>
        <authorList>
            <person name="Hensen N."/>
            <person name="Bonometti L."/>
            <person name="Westerberg I."/>
            <person name="Brannstrom I.O."/>
            <person name="Guillou S."/>
            <person name="Cros-Aarteil S."/>
            <person name="Calhoun S."/>
            <person name="Haridas S."/>
            <person name="Kuo A."/>
            <person name="Mondo S."/>
            <person name="Pangilinan J."/>
            <person name="Riley R."/>
            <person name="LaButti K."/>
            <person name="Andreopoulos B."/>
            <person name="Lipzen A."/>
            <person name="Chen C."/>
            <person name="Yan M."/>
            <person name="Daum C."/>
            <person name="Ng V."/>
            <person name="Clum A."/>
            <person name="Steindorff A."/>
            <person name="Ohm R.A."/>
            <person name="Martin F."/>
            <person name="Silar P."/>
            <person name="Natvig D.O."/>
            <person name="Lalanne C."/>
            <person name="Gautier V."/>
            <person name="Ament-Velasquez S.L."/>
            <person name="Kruys A."/>
            <person name="Hutchinson M.I."/>
            <person name="Powell A.J."/>
            <person name="Barry K."/>
            <person name="Miller A.N."/>
            <person name="Grigoriev I.V."/>
            <person name="Debuchy R."/>
            <person name="Gladieux P."/>
            <person name="Hiltunen Thoren M."/>
            <person name="Johannesson H."/>
        </authorList>
    </citation>
    <scope>NUCLEOTIDE SEQUENCE</scope>
    <source>
        <strain evidence="1">CBS 118394</strain>
    </source>
</reference>
<accession>A0AAE0HWU0</accession>
<comment type="caution">
    <text evidence="1">The sequence shown here is derived from an EMBL/GenBank/DDBJ whole genome shotgun (WGS) entry which is preliminary data.</text>
</comment>
<dbReference type="Proteomes" id="UP001283341">
    <property type="component" value="Unassembled WGS sequence"/>
</dbReference>
<sequence length="235" mass="26708">MSFYTRDRITRDDFTSEYGRFYAKNDVERVTSARLKAMLLPKMTYEGGQMVQRWGFVRGQLQHYGVQFDESQFSGNGTLLLKKMLQAGKLDEVPEHIQILKAQMHSDWLESQSEEQLSGHPEWVLEKYFLDRSGKPDRKKTTTPIGIPYPCDSNHRTSQFREAVAKVSGLHNATEHGSKTQTIFLGWSKKDVDKAAKEHAGKEAQGFRPISPFLVWNPGCAGVGRSTKHGKPRSC</sequence>
<reference evidence="1" key="2">
    <citation type="submission" date="2023-06" db="EMBL/GenBank/DDBJ databases">
        <authorList>
            <consortium name="Lawrence Berkeley National Laboratory"/>
            <person name="Haridas S."/>
            <person name="Hensen N."/>
            <person name="Bonometti L."/>
            <person name="Westerberg I."/>
            <person name="Brannstrom I.O."/>
            <person name="Guillou S."/>
            <person name="Cros-Aarteil S."/>
            <person name="Calhoun S."/>
            <person name="Kuo A."/>
            <person name="Mondo S."/>
            <person name="Pangilinan J."/>
            <person name="Riley R."/>
            <person name="Labutti K."/>
            <person name="Andreopoulos B."/>
            <person name="Lipzen A."/>
            <person name="Chen C."/>
            <person name="Yanf M."/>
            <person name="Daum C."/>
            <person name="Ng V."/>
            <person name="Clum A."/>
            <person name="Steindorff A."/>
            <person name="Ohm R."/>
            <person name="Martin F."/>
            <person name="Silar P."/>
            <person name="Natvig D."/>
            <person name="Lalanne C."/>
            <person name="Gautier V."/>
            <person name="Ament-Velasquez S.L."/>
            <person name="Kruys A."/>
            <person name="Hutchinson M.I."/>
            <person name="Powell A.J."/>
            <person name="Barry K."/>
            <person name="Miller A.N."/>
            <person name="Grigoriev I.V."/>
            <person name="Debuchy R."/>
            <person name="Gladieux P."/>
            <person name="Thoren M.H."/>
            <person name="Johannesson H."/>
        </authorList>
    </citation>
    <scope>NUCLEOTIDE SEQUENCE</scope>
    <source>
        <strain evidence="1">CBS 118394</strain>
    </source>
</reference>
<organism evidence="1 2">
    <name type="scientific">Apodospora peruviana</name>
    <dbReference type="NCBI Taxonomy" id="516989"/>
    <lineage>
        <taxon>Eukaryota</taxon>
        <taxon>Fungi</taxon>
        <taxon>Dikarya</taxon>
        <taxon>Ascomycota</taxon>
        <taxon>Pezizomycotina</taxon>
        <taxon>Sordariomycetes</taxon>
        <taxon>Sordariomycetidae</taxon>
        <taxon>Sordariales</taxon>
        <taxon>Lasiosphaeriaceae</taxon>
        <taxon>Apodospora</taxon>
    </lineage>
</organism>
<protein>
    <submittedName>
        <fullName evidence="1">Uncharacterized protein</fullName>
    </submittedName>
</protein>
<dbReference type="EMBL" id="JAUEDM010000007">
    <property type="protein sequence ID" value="KAK3314338.1"/>
    <property type="molecule type" value="Genomic_DNA"/>
</dbReference>
<dbReference type="AlphaFoldDB" id="A0AAE0HWU0"/>
<name>A0AAE0HWU0_9PEZI</name>
<keyword evidence="2" id="KW-1185">Reference proteome</keyword>
<evidence type="ECO:0000313" key="2">
    <source>
        <dbReference type="Proteomes" id="UP001283341"/>
    </source>
</evidence>